<dbReference type="OrthoDB" id="412780at2759"/>
<dbReference type="SUPFAM" id="SSF50814">
    <property type="entry name" value="Lipocalins"/>
    <property type="match status" value="1"/>
</dbReference>
<reference evidence="3" key="1">
    <citation type="submission" date="2022-01" db="EMBL/GenBank/DDBJ databases">
        <authorList>
            <person name="King R."/>
        </authorList>
    </citation>
    <scope>NUCLEOTIDE SEQUENCE</scope>
</reference>
<dbReference type="EMBL" id="OV651822">
    <property type="protein sequence ID" value="CAH1100483.1"/>
    <property type="molecule type" value="Genomic_DNA"/>
</dbReference>
<protein>
    <recommendedName>
        <fullName evidence="2">Lipocalin/cytosolic fatty-acid binding domain-containing protein</fullName>
    </recommendedName>
</protein>
<dbReference type="InterPro" id="IPR031259">
    <property type="entry name" value="ILBP"/>
</dbReference>
<dbReference type="Proteomes" id="UP001153636">
    <property type="component" value="Chromosome 10"/>
</dbReference>
<feature type="domain" description="Lipocalin/cytosolic fatty-acid binding" evidence="2">
    <location>
        <begin position="6"/>
        <end position="97"/>
    </location>
</feature>
<name>A0A9P0CI40_9CUCU</name>
<proteinExistence type="inferred from homology"/>
<accession>A0A9P0CI40</accession>
<dbReference type="CDD" id="cd00742">
    <property type="entry name" value="FABP"/>
    <property type="match status" value="1"/>
</dbReference>
<dbReference type="PANTHER" id="PTHR11955">
    <property type="entry name" value="FATTY ACID BINDING PROTEIN"/>
    <property type="match status" value="1"/>
</dbReference>
<organism evidence="3 4">
    <name type="scientific">Psylliodes chrysocephalus</name>
    <dbReference type="NCBI Taxonomy" id="3402493"/>
    <lineage>
        <taxon>Eukaryota</taxon>
        <taxon>Metazoa</taxon>
        <taxon>Ecdysozoa</taxon>
        <taxon>Arthropoda</taxon>
        <taxon>Hexapoda</taxon>
        <taxon>Insecta</taxon>
        <taxon>Pterygota</taxon>
        <taxon>Neoptera</taxon>
        <taxon>Endopterygota</taxon>
        <taxon>Coleoptera</taxon>
        <taxon>Polyphaga</taxon>
        <taxon>Cucujiformia</taxon>
        <taxon>Chrysomeloidea</taxon>
        <taxon>Chrysomelidae</taxon>
        <taxon>Galerucinae</taxon>
        <taxon>Alticini</taxon>
        <taxon>Psylliodes</taxon>
    </lineage>
</organism>
<evidence type="ECO:0000313" key="3">
    <source>
        <dbReference type="EMBL" id="CAH1100483.1"/>
    </source>
</evidence>
<dbReference type="Gene3D" id="2.40.128.20">
    <property type="match status" value="1"/>
</dbReference>
<keyword evidence="4" id="KW-1185">Reference proteome</keyword>
<comment type="similarity">
    <text evidence="1">Belongs to the calycin superfamily. Fatty-acid binding protein (FABP) family.</text>
</comment>
<gene>
    <name evidence="3" type="ORF">PSYICH_LOCUS2060</name>
</gene>
<dbReference type="InterPro" id="IPR000566">
    <property type="entry name" value="Lipocln_cytosolic_FA-bd_dom"/>
</dbReference>
<evidence type="ECO:0000256" key="1">
    <source>
        <dbReference type="ARBA" id="ARBA00008390"/>
    </source>
</evidence>
<dbReference type="GO" id="GO:0008289">
    <property type="term" value="F:lipid binding"/>
    <property type="evidence" value="ECO:0007669"/>
    <property type="project" value="InterPro"/>
</dbReference>
<dbReference type="Pfam" id="PF00061">
    <property type="entry name" value="Lipocalin"/>
    <property type="match status" value="1"/>
</dbReference>
<evidence type="ECO:0000313" key="4">
    <source>
        <dbReference type="Proteomes" id="UP001153636"/>
    </source>
</evidence>
<dbReference type="AlphaFoldDB" id="A0A9P0CI40"/>
<dbReference type="InterPro" id="IPR012674">
    <property type="entry name" value="Calycin"/>
</dbReference>
<sequence length="134" mass="15286">MVQIEGKYANYKNENLDAYFADIGVPYIPRKMICSSKPNMEIVKENDTWTISTSTLLKTTVLKFKLNEEYEESMPGGTLKNTTTMEGDNKLITKSVGPGDIKSARDYEFNDDECIITFSSEKTTQVAKRFFKRV</sequence>
<evidence type="ECO:0000259" key="2">
    <source>
        <dbReference type="Pfam" id="PF00061"/>
    </source>
</evidence>